<comment type="caution">
    <text evidence="3">The sequence shown here is derived from an EMBL/GenBank/DDBJ whole genome shotgun (WGS) entry which is preliminary data.</text>
</comment>
<evidence type="ECO:0000256" key="1">
    <source>
        <dbReference type="ARBA" id="ARBA00010139"/>
    </source>
</evidence>
<evidence type="ECO:0000313" key="4">
    <source>
        <dbReference type="Proteomes" id="UP001595075"/>
    </source>
</evidence>
<dbReference type="Proteomes" id="UP001595075">
    <property type="component" value="Unassembled WGS sequence"/>
</dbReference>
<keyword evidence="4" id="KW-1185">Reference proteome</keyword>
<name>A0ABR4C7V8_9HELO</name>
<organism evidence="3 4">
    <name type="scientific">Oculimacula yallundae</name>
    <dbReference type="NCBI Taxonomy" id="86028"/>
    <lineage>
        <taxon>Eukaryota</taxon>
        <taxon>Fungi</taxon>
        <taxon>Dikarya</taxon>
        <taxon>Ascomycota</taxon>
        <taxon>Pezizomycotina</taxon>
        <taxon>Leotiomycetes</taxon>
        <taxon>Helotiales</taxon>
        <taxon>Ploettnerulaceae</taxon>
        <taxon>Oculimacula</taxon>
    </lineage>
</organism>
<dbReference type="SUPFAM" id="SSF51905">
    <property type="entry name" value="FAD/NAD(P)-binding domain"/>
    <property type="match status" value="1"/>
</dbReference>
<comment type="similarity">
    <text evidence="1">Belongs to the FAD-binding monooxygenase family.</text>
</comment>
<proteinExistence type="inferred from homology"/>
<reference evidence="3 4" key="1">
    <citation type="journal article" date="2024" name="Commun. Biol.">
        <title>Comparative genomic analysis of thermophilic fungi reveals convergent evolutionary adaptations and gene losses.</title>
        <authorList>
            <person name="Steindorff A.S."/>
            <person name="Aguilar-Pontes M.V."/>
            <person name="Robinson A.J."/>
            <person name="Andreopoulos B."/>
            <person name="LaButti K."/>
            <person name="Kuo A."/>
            <person name="Mondo S."/>
            <person name="Riley R."/>
            <person name="Otillar R."/>
            <person name="Haridas S."/>
            <person name="Lipzen A."/>
            <person name="Grimwood J."/>
            <person name="Schmutz J."/>
            <person name="Clum A."/>
            <person name="Reid I.D."/>
            <person name="Moisan M.C."/>
            <person name="Butler G."/>
            <person name="Nguyen T.T.M."/>
            <person name="Dewar K."/>
            <person name="Conant G."/>
            <person name="Drula E."/>
            <person name="Henrissat B."/>
            <person name="Hansel C."/>
            <person name="Singer S."/>
            <person name="Hutchinson M.I."/>
            <person name="de Vries R.P."/>
            <person name="Natvig D.O."/>
            <person name="Powell A.J."/>
            <person name="Tsang A."/>
            <person name="Grigoriev I.V."/>
        </authorList>
    </citation>
    <scope>NUCLEOTIDE SEQUENCE [LARGE SCALE GENOMIC DNA]</scope>
    <source>
        <strain evidence="3 4">CBS 494.80</strain>
    </source>
</reference>
<dbReference type="InterPro" id="IPR051209">
    <property type="entry name" value="FAD-bind_Monooxygenase_sf"/>
</dbReference>
<dbReference type="Gene3D" id="3.50.50.60">
    <property type="entry name" value="FAD/NAD(P)-binding domain"/>
    <property type="match status" value="1"/>
</dbReference>
<dbReference type="InterPro" id="IPR036188">
    <property type="entry name" value="FAD/NAD-bd_sf"/>
</dbReference>
<evidence type="ECO:0000256" key="2">
    <source>
        <dbReference type="SAM" id="MobiDB-lite"/>
    </source>
</evidence>
<sequence length="331" mass="37060">MQSAPSSFCYDLDSHVLRLTVSEEQRRAFMSNPHAYLKFRKVIEIDGNTMHGMFHRGSSGQEQAVHAFRNMMEERLRDRPDIAKALIPSFGVGCRRLTPGPGYLEALTESNVDFVTETIASIRPEGVILEGGRNIDVDVLVCATGFVVSSAPPFTVVGKNGLTLQERWSPSPETYLAVGVDGFPNYFMMGSNNSGVGSGSLTSILEAQGDYLRERVRDFSEYIETYFENTVYMDDCNTWYRATADGKARITALWPGSSLHELEALRSPRWEDYVYESVDQNRLRWFGNGSSVTNTPGLGDPAWYLEPSQISQPLPGKPEDSDEFRGRPFSY</sequence>
<evidence type="ECO:0000313" key="3">
    <source>
        <dbReference type="EMBL" id="KAL2065386.1"/>
    </source>
</evidence>
<accession>A0ABR4C7V8</accession>
<feature type="region of interest" description="Disordered" evidence="2">
    <location>
        <begin position="308"/>
        <end position="331"/>
    </location>
</feature>
<dbReference type="PANTHER" id="PTHR42877">
    <property type="entry name" value="L-ORNITHINE N(5)-MONOOXYGENASE-RELATED"/>
    <property type="match status" value="1"/>
</dbReference>
<protein>
    <submittedName>
        <fullName evidence="3">Uncharacterized protein</fullName>
    </submittedName>
</protein>
<gene>
    <name evidence="3" type="ORF">VTL71DRAFT_3056</name>
</gene>
<dbReference type="PANTHER" id="PTHR42877:SF7">
    <property type="entry name" value="FLAVIN-BINDING MONOOXYGENASE-RELATED"/>
    <property type="match status" value="1"/>
</dbReference>
<feature type="compositionally biased region" description="Basic and acidic residues" evidence="2">
    <location>
        <begin position="317"/>
        <end position="331"/>
    </location>
</feature>
<dbReference type="EMBL" id="JAZHXI010000012">
    <property type="protein sequence ID" value="KAL2065386.1"/>
    <property type="molecule type" value="Genomic_DNA"/>
</dbReference>